<dbReference type="Gene3D" id="3.40.50.1360">
    <property type="match status" value="1"/>
</dbReference>
<gene>
    <name evidence="4" type="ORF">G2W53_013101</name>
</gene>
<dbReference type="InterPro" id="IPR037171">
    <property type="entry name" value="NagB/RpiA_transferase-like"/>
</dbReference>
<dbReference type="PANTHER" id="PTHR11054">
    <property type="entry name" value="6-PHOSPHOGLUCONOLACTONASE"/>
    <property type="match status" value="1"/>
</dbReference>
<comment type="caution">
    <text evidence="4">The sequence shown here is derived from an EMBL/GenBank/DDBJ whole genome shotgun (WGS) entry which is preliminary data.</text>
</comment>
<dbReference type="Pfam" id="PF01182">
    <property type="entry name" value="Glucosamine_iso"/>
    <property type="match status" value="1"/>
</dbReference>
<dbReference type="PANTHER" id="PTHR11054:SF19">
    <property type="entry name" value="6-PHOSPHOGLUCONOLACTONASE-RELATED"/>
    <property type="match status" value="1"/>
</dbReference>
<feature type="domain" description="Glucosamine/galactosamine-6-phosphate isomerase" evidence="3">
    <location>
        <begin position="94"/>
        <end position="334"/>
    </location>
</feature>
<protein>
    <submittedName>
        <fullName evidence="4">Putative 6-phosphogluconolactonase 4, chloroplastic</fullName>
    </submittedName>
</protein>
<accession>A0A834TY81</accession>
<evidence type="ECO:0000259" key="3">
    <source>
        <dbReference type="Pfam" id="PF01182"/>
    </source>
</evidence>
<keyword evidence="5" id="KW-1185">Reference proteome</keyword>
<dbReference type="CDD" id="cd01400">
    <property type="entry name" value="6PGL"/>
    <property type="match status" value="1"/>
</dbReference>
<dbReference type="EMBL" id="JAAIUW010000005">
    <property type="protein sequence ID" value="KAF7830768.1"/>
    <property type="molecule type" value="Genomic_DNA"/>
</dbReference>
<sequence>MAFSSSVFSPQTRGTSLLSYSTTTSSFIPTATTTTRANATTQKSFYQQPLRQTRRNNNYGINEVKPKRSSSSSSFGKVIVKAISKRYENVEVLSKEHLAVTLAYDVSQLSDKFSQERGAFTVVFSAGSSINYLRKLVEAPYIGSIDWSKWHVFWVEEPVVPNDHLESNYKFAYNRFISKVPIPASNIHAMDDTLQADAAAEAYEATLKSLIENKVIASSTNGLPRFDLTVLDMGPDGHVGALFSDHPLLHETNKWVSFLRDSPISPPQRITLTLPVINASSNIAMVVSGAGKANAVYSALEEKEEDDDGGDGEKEEYSKLPAEMVVPYEGELKWYLENGAASKLFKKK</sequence>
<organism evidence="4 5">
    <name type="scientific">Senna tora</name>
    <dbReference type="NCBI Taxonomy" id="362788"/>
    <lineage>
        <taxon>Eukaryota</taxon>
        <taxon>Viridiplantae</taxon>
        <taxon>Streptophyta</taxon>
        <taxon>Embryophyta</taxon>
        <taxon>Tracheophyta</taxon>
        <taxon>Spermatophyta</taxon>
        <taxon>Magnoliopsida</taxon>
        <taxon>eudicotyledons</taxon>
        <taxon>Gunneridae</taxon>
        <taxon>Pentapetalae</taxon>
        <taxon>rosids</taxon>
        <taxon>fabids</taxon>
        <taxon>Fabales</taxon>
        <taxon>Fabaceae</taxon>
        <taxon>Caesalpinioideae</taxon>
        <taxon>Cassia clade</taxon>
        <taxon>Senna</taxon>
    </lineage>
</organism>
<dbReference type="NCBIfam" id="TIGR01198">
    <property type="entry name" value="pgl"/>
    <property type="match status" value="1"/>
</dbReference>
<dbReference type="AlphaFoldDB" id="A0A834TY81"/>
<dbReference type="OrthoDB" id="432544at2759"/>
<comment type="pathway">
    <text evidence="1">Carbohydrate degradation; pentose phosphate pathway.</text>
</comment>
<dbReference type="GO" id="GO:0017057">
    <property type="term" value="F:6-phosphogluconolactonase activity"/>
    <property type="evidence" value="ECO:0007669"/>
    <property type="project" value="InterPro"/>
</dbReference>
<dbReference type="InterPro" id="IPR005900">
    <property type="entry name" value="6-phosphogluconolactonase_DevB"/>
</dbReference>
<reference evidence="4" key="1">
    <citation type="submission" date="2020-09" db="EMBL/GenBank/DDBJ databases">
        <title>Genome-Enabled Discovery of Anthraquinone Biosynthesis in Senna tora.</title>
        <authorList>
            <person name="Kang S.-H."/>
            <person name="Pandey R.P."/>
            <person name="Lee C.-M."/>
            <person name="Sim J.-S."/>
            <person name="Jeong J.-T."/>
            <person name="Choi B.-S."/>
            <person name="Jung M."/>
            <person name="Ginzburg D."/>
            <person name="Zhao K."/>
            <person name="Won S.Y."/>
            <person name="Oh T.-J."/>
            <person name="Yu Y."/>
            <person name="Kim N.-H."/>
            <person name="Lee O.R."/>
            <person name="Lee T.-H."/>
            <person name="Bashyal P."/>
            <person name="Kim T.-S."/>
            <person name="Lee W.-H."/>
            <person name="Kawkins C."/>
            <person name="Kim C.-K."/>
            <person name="Kim J.S."/>
            <person name="Ahn B.O."/>
            <person name="Rhee S.Y."/>
            <person name="Sohng J.K."/>
        </authorList>
    </citation>
    <scope>NUCLEOTIDE SEQUENCE</scope>
    <source>
        <tissue evidence="4">Leaf</tissue>
    </source>
</reference>
<dbReference type="UniPathway" id="UPA00115"/>
<dbReference type="GO" id="GO:0006098">
    <property type="term" value="P:pentose-phosphate shunt"/>
    <property type="evidence" value="ECO:0007669"/>
    <property type="project" value="UniProtKB-UniPathway"/>
</dbReference>
<dbReference type="InterPro" id="IPR039104">
    <property type="entry name" value="6PGL"/>
</dbReference>
<evidence type="ECO:0000313" key="4">
    <source>
        <dbReference type="EMBL" id="KAF7830768.1"/>
    </source>
</evidence>
<name>A0A834TY81_9FABA</name>
<dbReference type="Proteomes" id="UP000634136">
    <property type="component" value="Unassembled WGS sequence"/>
</dbReference>
<evidence type="ECO:0000256" key="2">
    <source>
        <dbReference type="ARBA" id="ARBA00010662"/>
    </source>
</evidence>
<evidence type="ECO:0000313" key="5">
    <source>
        <dbReference type="Proteomes" id="UP000634136"/>
    </source>
</evidence>
<proteinExistence type="inferred from homology"/>
<evidence type="ECO:0000256" key="1">
    <source>
        <dbReference type="ARBA" id="ARBA00004959"/>
    </source>
</evidence>
<comment type="similarity">
    <text evidence="2">Belongs to the glucosamine/galactosamine-6-phosphate isomerase family. 6-phosphogluconolactonase subfamily.</text>
</comment>
<dbReference type="SUPFAM" id="SSF100950">
    <property type="entry name" value="NagB/RpiA/CoA transferase-like"/>
    <property type="match status" value="1"/>
</dbReference>
<dbReference type="GO" id="GO:0005975">
    <property type="term" value="P:carbohydrate metabolic process"/>
    <property type="evidence" value="ECO:0007669"/>
    <property type="project" value="InterPro"/>
</dbReference>
<dbReference type="InterPro" id="IPR006148">
    <property type="entry name" value="Glc/Gal-6P_isomerase"/>
</dbReference>